<protein>
    <submittedName>
        <fullName evidence="2">Transposase</fullName>
    </submittedName>
</protein>
<comment type="caution">
    <text evidence="2">The sequence shown here is derived from an EMBL/GenBank/DDBJ whole genome shotgun (WGS) entry which is preliminary data.</text>
</comment>
<evidence type="ECO:0000313" key="2">
    <source>
        <dbReference type="EMBL" id="MCN9243339.1"/>
    </source>
</evidence>
<dbReference type="EMBL" id="JAMWMR010000021">
    <property type="protein sequence ID" value="MCN9243339.1"/>
    <property type="molecule type" value="Genomic_DNA"/>
</dbReference>
<dbReference type="PANTHER" id="PTHR33627:SF1">
    <property type="entry name" value="TRANSPOSASE"/>
    <property type="match status" value="1"/>
</dbReference>
<sequence length="416" mass="43823">MNTTATVTATTTVAPEARPTAPVPVGVSVSGGGGGPAGADSEAVDALVQRVLAPLPRRDQRRGGESYIRGLLAATGRTSMRTVAARTGIPADVQRLNHLVGESTWAWRPLRDALAEHMLGLAPPAAWVVHTATTPRTGRTGVGTDYFADPRTGRPLNAQRAVGLWAATTRGGYPVDWHLRLTTRWLDDPRLRRQAGIPEDAVVVDEAEAGLALILTAARATGPAQPPVLLDARQAGAGRVAGRLAAAGIPYLLRISASQLLAPLAHDGRPVGTLAAARQLAAGRPAGRWSRVPAPGPTGVREVARLACRAADAPPGPRQRQVLLVQKDPRSRQEAAYWLTDLVDTPVAALVRLAATPARVARDVTRTGRRVGLYDFEGHTFAGWHRHITLASAAHAAALLGRGRSEAEPRSLTHVA</sequence>
<dbReference type="RefSeq" id="WP_252426715.1">
    <property type="nucleotide sequence ID" value="NZ_JAMWMR010000021.1"/>
</dbReference>
<reference evidence="2 3" key="1">
    <citation type="submission" date="2022-05" db="EMBL/GenBank/DDBJ databases">
        <title>Streptomyces sp. nov. RY43-2 isolated from soil of a peat swamp forest.</title>
        <authorList>
            <person name="Kanchanasin P."/>
            <person name="Tanasupawat S."/>
            <person name="Phongsopitanun W."/>
        </authorList>
    </citation>
    <scope>NUCLEOTIDE SEQUENCE [LARGE SCALE GENOMIC DNA]</scope>
    <source>
        <strain evidence="2 3">RY43-2</strain>
    </source>
</reference>
<keyword evidence="3" id="KW-1185">Reference proteome</keyword>
<organism evidence="2 3">
    <name type="scientific">Streptomyces macrolidinus</name>
    <dbReference type="NCBI Taxonomy" id="2952607"/>
    <lineage>
        <taxon>Bacteria</taxon>
        <taxon>Bacillati</taxon>
        <taxon>Actinomycetota</taxon>
        <taxon>Actinomycetes</taxon>
        <taxon>Kitasatosporales</taxon>
        <taxon>Streptomycetaceae</taxon>
        <taxon>Streptomyces</taxon>
    </lineage>
</organism>
<evidence type="ECO:0000259" key="1">
    <source>
        <dbReference type="Pfam" id="PF13546"/>
    </source>
</evidence>
<name>A0ABT0ZID4_9ACTN</name>
<accession>A0ABT0ZID4</accession>
<gene>
    <name evidence="2" type="ORF">NGF19_21570</name>
</gene>
<dbReference type="Pfam" id="PF13546">
    <property type="entry name" value="DDE_5"/>
    <property type="match status" value="1"/>
</dbReference>
<dbReference type="InterPro" id="IPR039365">
    <property type="entry name" value="IS701-like"/>
</dbReference>
<proteinExistence type="predicted"/>
<dbReference type="InterPro" id="IPR038721">
    <property type="entry name" value="IS701-like_DDE_dom"/>
</dbReference>
<evidence type="ECO:0000313" key="3">
    <source>
        <dbReference type="Proteomes" id="UP001523219"/>
    </source>
</evidence>
<dbReference type="PANTHER" id="PTHR33627">
    <property type="entry name" value="TRANSPOSASE"/>
    <property type="match status" value="1"/>
</dbReference>
<dbReference type="Proteomes" id="UP001523219">
    <property type="component" value="Unassembled WGS sequence"/>
</dbReference>
<feature type="domain" description="Transposase IS701-like DDE" evidence="1">
    <location>
        <begin position="51"/>
        <end position="304"/>
    </location>
</feature>